<evidence type="ECO:0000256" key="2">
    <source>
        <dbReference type="ARBA" id="ARBA00011901"/>
    </source>
</evidence>
<evidence type="ECO:0000256" key="1">
    <source>
        <dbReference type="ARBA" id="ARBA00001561"/>
    </source>
</evidence>
<evidence type="ECO:0000259" key="7">
    <source>
        <dbReference type="SMART" id="SM00644"/>
    </source>
</evidence>
<dbReference type="CDD" id="cd06583">
    <property type="entry name" value="PGRP"/>
    <property type="match status" value="1"/>
</dbReference>
<dbReference type="EC" id="3.5.1.28" evidence="2"/>
<accession>A0A8S5M541</accession>
<evidence type="ECO:0000313" key="8">
    <source>
        <dbReference type="EMBL" id="DAD77256.1"/>
    </source>
</evidence>
<reference evidence="8" key="1">
    <citation type="journal article" date="2021" name="Proc. Natl. Acad. Sci. U.S.A.">
        <title>A Catalog of Tens of Thousands of Viruses from Human Metagenomes Reveals Hidden Associations with Chronic Diseases.</title>
        <authorList>
            <person name="Tisza M.J."/>
            <person name="Buck C.B."/>
        </authorList>
    </citation>
    <scope>NUCLEOTIDE SEQUENCE</scope>
    <source>
        <strain evidence="8">CtEQg15</strain>
    </source>
</reference>
<dbReference type="InterPro" id="IPR002502">
    <property type="entry name" value="Amidase_domain"/>
</dbReference>
<dbReference type="InterPro" id="IPR036505">
    <property type="entry name" value="Amidase/PGRP_sf"/>
</dbReference>
<organism evidence="8">
    <name type="scientific">Siphoviridae sp. ctEQg15</name>
    <dbReference type="NCBI Taxonomy" id="2826205"/>
    <lineage>
        <taxon>Viruses</taxon>
        <taxon>Duplodnaviria</taxon>
        <taxon>Heunggongvirae</taxon>
        <taxon>Uroviricota</taxon>
        <taxon>Caudoviricetes</taxon>
    </lineage>
</organism>
<keyword evidence="6" id="KW-0961">Cell wall biogenesis/degradation</keyword>
<dbReference type="GO" id="GO:0001897">
    <property type="term" value="P:symbiont-mediated cytolysis of host cell"/>
    <property type="evidence" value="ECO:0007669"/>
    <property type="project" value="UniProtKB-ARBA"/>
</dbReference>
<dbReference type="GO" id="GO:0009254">
    <property type="term" value="P:peptidoglycan turnover"/>
    <property type="evidence" value="ECO:0007669"/>
    <property type="project" value="TreeGrafter"/>
</dbReference>
<keyword evidence="3" id="KW-0929">Antimicrobial</keyword>
<dbReference type="GO" id="GO:0008745">
    <property type="term" value="F:N-acetylmuramoyl-L-alanine amidase activity"/>
    <property type="evidence" value="ECO:0007669"/>
    <property type="project" value="UniProtKB-EC"/>
</dbReference>
<feature type="domain" description="N-acetylmuramoyl-L-alanine amidase" evidence="7">
    <location>
        <begin position="12"/>
        <end position="168"/>
    </location>
</feature>
<protein>
    <recommendedName>
        <fullName evidence="2">N-acetylmuramoyl-L-alanine amidase</fullName>
        <ecNumber evidence="2">3.5.1.28</ecNumber>
    </recommendedName>
</protein>
<keyword evidence="4" id="KW-0081">Bacteriolytic enzyme</keyword>
<dbReference type="Gene3D" id="3.40.80.10">
    <property type="entry name" value="Peptidoglycan recognition protein-like"/>
    <property type="match status" value="1"/>
</dbReference>
<keyword evidence="5" id="KW-0378">Hydrolase</keyword>
<dbReference type="SUPFAM" id="SSF55846">
    <property type="entry name" value="N-acetylmuramoyl-L-alanine amidase-like"/>
    <property type="match status" value="1"/>
</dbReference>
<dbReference type="PANTHER" id="PTHR30417:SF1">
    <property type="entry name" value="N-ACETYLMURAMOYL-L-ALANINE AMIDASE AMID"/>
    <property type="match status" value="1"/>
</dbReference>
<dbReference type="EMBL" id="BK014822">
    <property type="protein sequence ID" value="DAD77256.1"/>
    <property type="molecule type" value="Genomic_DNA"/>
</dbReference>
<comment type="catalytic activity">
    <reaction evidence="1">
        <text>Hydrolyzes the link between N-acetylmuramoyl residues and L-amino acid residues in certain cell-wall glycopeptides.</text>
        <dbReference type="EC" id="3.5.1.28"/>
    </reaction>
</comment>
<proteinExistence type="predicted"/>
<dbReference type="PANTHER" id="PTHR30417">
    <property type="entry name" value="N-ACETYLMURAMOYL-L-ALANINE AMIDASE AMID"/>
    <property type="match status" value="1"/>
</dbReference>
<dbReference type="InterPro" id="IPR051206">
    <property type="entry name" value="NAMLAA_amidase_2"/>
</dbReference>
<dbReference type="GO" id="GO:0009253">
    <property type="term" value="P:peptidoglycan catabolic process"/>
    <property type="evidence" value="ECO:0007669"/>
    <property type="project" value="InterPro"/>
</dbReference>
<dbReference type="Pfam" id="PF01510">
    <property type="entry name" value="Amidase_2"/>
    <property type="match status" value="1"/>
</dbReference>
<sequence length="227" mass="25119">MALKINDTIRATRVGGKRPISAIRAIVFHYTANTGLHATALGNARYFANGSEGRPASAHFVVDEGDTVYQCVPLNVVAWAVGDGRSGKFGKVYSNYNTVSIEMVSHTDASGKYYIPEATMRNAARLYQMLLKRLPGVQAAIRHYDISMKLCPLPLIDEKKWADFKKLLEEVDEVVTKAKMIIDGKEIEVERILKDGTNYIKIRDIAKALDLEISNKGNVPILNHKGG</sequence>
<evidence type="ECO:0000256" key="4">
    <source>
        <dbReference type="ARBA" id="ARBA00022638"/>
    </source>
</evidence>
<dbReference type="GO" id="GO:0071555">
    <property type="term" value="P:cell wall organization"/>
    <property type="evidence" value="ECO:0007669"/>
    <property type="project" value="UniProtKB-KW"/>
</dbReference>
<evidence type="ECO:0000256" key="3">
    <source>
        <dbReference type="ARBA" id="ARBA00022529"/>
    </source>
</evidence>
<evidence type="ECO:0000256" key="6">
    <source>
        <dbReference type="ARBA" id="ARBA00023316"/>
    </source>
</evidence>
<dbReference type="GO" id="GO:0042742">
    <property type="term" value="P:defense response to bacterium"/>
    <property type="evidence" value="ECO:0007669"/>
    <property type="project" value="UniProtKB-KW"/>
</dbReference>
<name>A0A8S5M541_9CAUD</name>
<dbReference type="SMART" id="SM00644">
    <property type="entry name" value="Ami_2"/>
    <property type="match status" value="1"/>
</dbReference>
<evidence type="ECO:0000256" key="5">
    <source>
        <dbReference type="ARBA" id="ARBA00022801"/>
    </source>
</evidence>